<dbReference type="VEuPathDB" id="CryptoDB:Vbra_15894"/>
<feature type="region of interest" description="Disordered" evidence="1">
    <location>
        <begin position="111"/>
        <end position="132"/>
    </location>
</feature>
<keyword evidence="3" id="KW-1185">Reference proteome</keyword>
<dbReference type="InParanoid" id="A0A0G4FNR9"/>
<protein>
    <submittedName>
        <fullName evidence="2">Uncharacterized protein</fullName>
    </submittedName>
</protein>
<accession>A0A0G4FNR9</accession>
<evidence type="ECO:0000256" key="1">
    <source>
        <dbReference type="SAM" id="MobiDB-lite"/>
    </source>
</evidence>
<feature type="region of interest" description="Disordered" evidence="1">
    <location>
        <begin position="34"/>
        <end position="60"/>
    </location>
</feature>
<evidence type="ECO:0000313" key="3">
    <source>
        <dbReference type="Proteomes" id="UP000041254"/>
    </source>
</evidence>
<dbReference type="EMBL" id="CDMY01000472">
    <property type="protein sequence ID" value="CEM15873.1"/>
    <property type="molecule type" value="Genomic_DNA"/>
</dbReference>
<organism evidence="2 3">
    <name type="scientific">Vitrella brassicaformis (strain CCMP3155)</name>
    <dbReference type="NCBI Taxonomy" id="1169540"/>
    <lineage>
        <taxon>Eukaryota</taxon>
        <taxon>Sar</taxon>
        <taxon>Alveolata</taxon>
        <taxon>Colpodellida</taxon>
        <taxon>Vitrellaceae</taxon>
        <taxon>Vitrella</taxon>
    </lineage>
</organism>
<proteinExistence type="predicted"/>
<evidence type="ECO:0000313" key="2">
    <source>
        <dbReference type="EMBL" id="CEM15873.1"/>
    </source>
</evidence>
<feature type="region of interest" description="Disordered" evidence="1">
    <location>
        <begin position="166"/>
        <end position="187"/>
    </location>
</feature>
<feature type="region of interest" description="Disordered" evidence="1">
    <location>
        <begin position="199"/>
        <end position="221"/>
    </location>
</feature>
<dbReference type="AlphaFoldDB" id="A0A0G4FNR9"/>
<sequence>MVGVAVAAASLVEIPENRELGTASIAKASLGEATEQIQKIGDHEPAAQQQEPPAAMSSAADAEVNLNMFGPGGPDGERRAASQALLGLDRNGIAAGACVVGAAQGPARRVIDGPVRADRRQPQPTSIELPSGARQPCSLIAQSIGAPSGEEPRPEERFPALAYSDPEVHRQHTVPPRPCPSCSSTRSSCRRWRTSWCGRTSQAVGSGPFPSGLISRALTPQ</sequence>
<feature type="compositionally biased region" description="Low complexity" evidence="1">
    <location>
        <begin position="46"/>
        <end position="60"/>
    </location>
</feature>
<gene>
    <name evidence="2" type="ORF">Vbra_15894</name>
</gene>
<name>A0A0G4FNR9_VITBC</name>
<dbReference type="Proteomes" id="UP000041254">
    <property type="component" value="Unassembled WGS sequence"/>
</dbReference>
<reference evidence="2 3" key="1">
    <citation type="submission" date="2014-11" db="EMBL/GenBank/DDBJ databases">
        <authorList>
            <person name="Zhu J."/>
            <person name="Qi W."/>
            <person name="Song R."/>
        </authorList>
    </citation>
    <scope>NUCLEOTIDE SEQUENCE [LARGE SCALE GENOMIC DNA]</scope>
</reference>
<feature type="compositionally biased region" description="Basic and acidic residues" evidence="1">
    <location>
        <begin position="111"/>
        <end position="121"/>
    </location>
</feature>